<dbReference type="HOGENOM" id="CLU_3236990_0_0_9"/>
<protein>
    <submittedName>
        <fullName evidence="1">Uncharacterized protein</fullName>
    </submittedName>
</protein>
<dbReference type="Proteomes" id="UP000006620">
    <property type="component" value="Chromosome"/>
</dbReference>
<dbReference type="AlphaFoldDB" id="F8FRR9"/>
<accession>F8FRR9</accession>
<evidence type="ECO:0000313" key="1">
    <source>
        <dbReference type="EMBL" id="AEI40626.1"/>
    </source>
</evidence>
<sequence>MKRICPIDFSVIVQIILGFKPGLSGGKTVLLGGEGEIARGGTG</sequence>
<reference evidence="2" key="1">
    <citation type="submission" date="2011-06" db="EMBL/GenBank/DDBJ databases">
        <title>Complete genome sequence of Paenibacillus mucilaginosus KNP414.</title>
        <authorList>
            <person name="Wang J."/>
            <person name="Hu S."/>
            <person name="Hu X."/>
            <person name="Zhang B."/>
            <person name="Dong D."/>
            <person name="Zhang S."/>
            <person name="Zhao K."/>
            <person name="Wu D."/>
        </authorList>
    </citation>
    <scope>NUCLEOTIDE SEQUENCE [LARGE SCALE GENOMIC DNA]</scope>
    <source>
        <strain evidence="2">KNP414</strain>
    </source>
</reference>
<organism evidence="1 2">
    <name type="scientific">Paenibacillus mucilaginosus (strain KNP414)</name>
    <dbReference type="NCBI Taxonomy" id="1036673"/>
    <lineage>
        <taxon>Bacteria</taxon>
        <taxon>Bacillati</taxon>
        <taxon>Bacillota</taxon>
        <taxon>Bacilli</taxon>
        <taxon>Bacillales</taxon>
        <taxon>Paenibacillaceae</taxon>
        <taxon>Paenibacillus</taxon>
    </lineage>
</organism>
<dbReference type="KEGG" id="pms:KNP414_02065"/>
<evidence type="ECO:0000313" key="2">
    <source>
        <dbReference type="Proteomes" id="UP000006620"/>
    </source>
</evidence>
<dbReference type="EMBL" id="CP002869">
    <property type="protein sequence ID" value="AEI40626.1"/>
    <property type="molecule type" value="Genomic_DNA"/>
</dbReference>
<reference evidence="1 2" key="2">
    <citation type="journal article" date="2013" name="Genome Announc.">
        <title>Genome Sequence of Growth-Improving Paenibacillus mucilaginosus Strain KNP414.</title>
        <authorList>
            <person name="Lu J.J."/>
            <person name="Wang J.F."/>
            <person name="Hu X.F."/>
        </authorList>
    </citation>
    <scope>NUCLEOTIDE SEQUENCE [LARGE SCALE GENOMIC DNA]</scope>
    <source>
        <strain evidence="1 2">KNP414</strain>
    </source>
</reference>
<gene>
    <name evidence="1" type="ordered locus">KNP414_02065</name>
</gene>
<proteinExistence type="predicted"/>
<name>F8FRR9_PAEMK</name>